<accession>A0ABX2G454</accession>
<keyword evidence="1" id="KW-1133">Transmembrane helix</keyword>
<evidence type="ECO:0000313" key="2">
    <source>
        <dbReference type="EMBL" id="NRT57093.1"/>
    </source>
</evidence>
<reference evidence="2 3" key="1">
    <citation type="submission" date="2020-05" db="EMBL/GenBank/DDBJ databases">
        <title>Genomic Encyclopedia of Type Strains, Phase IV (KMG-V): Genome sequencing to study the core and pangenomes of soil and plant-associated prokaryotes.</title>
        <authorList>
            <person name="Whitman W."/>
        </authorList>
    </citation>
    <scope>NUCLEOTIDE SEQUENCE [LARGE SCALE GENOMIC DNA]</scope>
    <source>
        <strain evidence="2 3">C29</strain>
    </source>
</reference>
<sequence length="83" mass="8814">MSAPPDLPPPGEDLREAVRRRGSFVQTLKAVTWSFLGIRRGAGWQEDIGRLNPVHVIVAGLIGAGLFVGALVLLVRWIAAGSG</sequence>
<evidence type="ECO:0008006" key="4">
    <source>
        <dbReference type="Google" id="ProtNLM"/>
    </source>
</evidence>
<evidence type="ECO:0000313" key="3">
    <source>
        <dbReference type="Proteomes" id="UP001516061"/>
    </source>
</evidence>
<keyword evidence="1" id="KW-0472">Membrane</keyword>
<dbReference type="RefSeq" id="WP_353621706.1">
    <property type="nucleotide sequence ID" value="NZ_JABSNM010000012.1"/>
</dbReference>
<keyword evidence="1" id="KW-0812">Transmembrane</keyword>
<dbReference type="InterPro" id="IPR021344">
    <property type="entry name" value="DUF2970"/>
</dbReference>
<protein>
    <recommendedName>
        <fullName evidence="4">DUF2970 domain-containing protein</fullName>
    </recommendedName>
</protein>
<proteinExistence type="predicted"/>
<feature type="transmembrane region" description="Helical" evidence="1">
    <location>
        <begin position="54"/>
        <end position="79"/>
    </location>
</feature>
<gene>
    <name evidence="2" type="ORF">HNQ01_002842</name>
</gene>
<dbReference type="EMBL" id="JABSNM010000012">
    <property type="protein sequence ID" value="NRT57093.1"/>
    <property type="molecule type" value="Genomic_DNA"/>
</dbReference>
<comment type="caution">
    <text evidence="2">The sequence shown here is derived from an EMBL/GenBank/DDBJ whole genome shotgun (WGS) entry which is preliminary data.</text>
</comment>
<name>A0ABX2G454_9BURK</name>
<organism evidence="2 3">
    <name type="scientific">Sphaerotilus uruguayifluvii</name>
    <dbReference type="NCBI Taxonomy" id="2735897"/>
    <lineage>
        <taxon>Bacteria</taxon>
        <taxon>Pseudomonadati</taxon>
        <taxon>Pseudomonadota</taxon>
        <taxon>Betaproteobacteria</taxon>
        <taxon>Burkholderiales</taxon>
        <taxon>Sphaerotilaceae</taxon>
        <taxon>Sphaerotilus</taxon>
    </lineage>
</organism>
<dbReference type="Pfam" id="PF11174">
    <property type="entry name" value="DUF2970"/>
    <property type="match status" value="1"/>
</dbReference>
<evidence type="ECO:0000256" key="1">
    <source>
        <dbReference type="SAM" id="Phobius"/>
    </source>
</evidence>
<dbReference type="Proteomes" id="UP001516061">
    <property type="component" value="Unassembled WGS sequence"/>
</dbReference>
<keyword evidence="3" id="KW-1185">Reference proteome</keyword>